<feature type="coiled-coil region" evidence="1">
    <location>
        <begin position="195"/>
        <end position="229"/>
    </location>
</feature>
<sequence length="284" mass="29792">MLNGDLKKNAIAQFEATKSAYEHLGQKVGLQSEKLMNLRKNDAHNIITRIEALFSGIANKPKEFDKTFSEYKAEFKVFNDILDKIKENARQIDIQAGGTAGAGVAAGAGIVAFAPTAAMAIATTFGTASTGTAISALGGAAATNAALAWLGGGALAAGGGGMVAGNALLALAGPVGWAIGGTALVGSALFARSRNEKIAKEADEKRKEIEVLNKQFRAASLEIEKLTEETQKHIVGMQSQLSTLDSTLITLDYSQLDSGQKALMISLKNHVESLCLLMKKKVEL</sequence>
<dbReference type="PATRIC" id="fig|1310630.3.peg.1845"/>
<evidence type="ECO:0000313" key="2">
    <source>
        <dbReference type="EMBL" id="EXC51459.1"/>
    </source>
</evidence>
<evidence type="ECO:0000256" key="1">
    <source>
        <dbReference type="SAM" id="Coils"/>
    </source>
</evidence>
<organism evidence="2 3">
    <name type="scientific">Acinetobacter baumannii 99063</name>
    <dbReference type="NCBI Taxonomy" id="1310630"/>
    <lineage>
        <taxon>Bacteria</taxon>
        <taxon>Pseudomonadati</taxon>
        <taxon>Pseudomonadota</taxon>
        <taxon>Gammaproteobacteria</taxon>
        <taxon>Moraxellales</taxon>
        <taxon>Moraxellaceae</taxon>
        <taxon>Acinetobacter</taxon>
        <taxon>Acinetobacter calcoaceticus/baumannii complex</taxon>
    </lineage>
</organism>
<reference evidence="2 3" key="1">
    <citation type="submission" date="2014-02" db="EMBL/GenBank/DDBJ databases">
        <title>Comparative genomics and transcriptomics to identify genetic mechanisms underlying the emergence of carbapenem resistant Acinetobacter baumannii (CRAb).</title>
        <authorList>
            <person name="Harris A.D."/>
            <person name="Johnson K.J."/>
            <person name="George J."/>
            <person name="Shefchek K."/>
            <person name="Daugherty S.C."/>
            <person name="Parankush S."/>
            <person name="Sadzewicz L."/>
            <person name="Tallon L."/>
            <person name="Sengamalay N."/>
            <person name="Hazen T.H."/>
            <person name="Rasko D.A."/>
        </authorList>
    </citation>
    <scope>NUCLEOTIDE SEQUENCE [LARGE SCALE GENOMIC DNA]</scope>
    <source>
        <strain evidence="2 3">99063</strain>
    </source>
</reference>
<dbReference type="AlphaFoldDB" id="A0A009TJ63"/>
<accession>A0A009TJ63</accession>
<evidence type="ECO:0000313" key="3">
    <source>
        <dbReference type="Proteomes" id="UP000020735"/>
    </source>
</evidence>
<dbReference type="Proteomes" id="UP000020735">
    <property type="component" value="Unassembled WGS sequence"/>
</dbReference>
<dbReference type="RefSeq" id="WP_032068268.1">
    <property type="nucleotide sequence ID" value="NZ_JEXJ01000025.1"/>
</dbReference>
<proteinExistence type="predicted"/>
<gene>
    <name evidence="2" type="ORF">J529_1888</name>
</gene>
<comment type="caution">
    <text evidence="2">The sequence shown here is derived from an EMBL/GenBank/DDBJ whole genome shotgun (WGS) entry which is preliminary data.</text>
</comment>
<dbReference type="EMBL" id="JEXJ01000025">
    <property type="protein sequence ID" value="EXC51459.1"/>
    <property type="molecule type" value="Genomic_DNA"/>
</dbReference>
<name>A0A009TJ63_ACIBA</name>
<protein>
    <submittedName>
        <fullName evidence="2">Uncharacterized protein</fullName>
    </submittedName>
</protein>
<keyword evidence="1" id="KW-0175">Coiled coil</keyword>